<accession>A0A165E4G1</accession>
<protein>
    <submittedName>
        <fullName evidence="2">Uncharacterized protein</fullName>
    </submittedName>
</protein>
<dbReference type="EMBL" id="KV426168">
    <property type="protein sequence ID" value="KZV86050.1"/>
    <property type="molecule type" value="Genomic_DNA"/>
</dbReference>
<keyword evidence="3" id="KW-1185">Reference proteome</keyword>
<dbReference type="InParanoid" id="A0A165E4G1"/>
<feature type="compositionally biased region" description="Basic and acidic residues" evidence="1">
    <location>
        <begin position="28"/>
        <end position="46"/>
    </location>
</feature>
<organism evidence="2 3">
    <name type="scientific">Exidia glandulosa HHB12029</name>
    <dbReference type="NCBI Taxonomy" id="1314781"/>
    <lineage>
        <taxon>Eukaryota</taxon>
        <taxon>Fungi</taxon>
        <taxon>Dikarya</taxon>
        <taxon>Basidiomycota</taxon>
        <taxon>Agaricomycotina</taxon>
        <taxon>Agaricomycetes</taxon>
        <taxon>Auriculariales</taxon>
        <taxon>Exidiaceae</taxon>
        <taxon>Exidia</taxon>
    </lineage>
</organism>
<evidence type="ECO:0000313" key="2">
    <source>
        <dbReference type="EMBL" id="KZV86050.1"/>
    </source>
</evidence>
<dbReference type="Proteomes" id="UP000077266">
    <property type="component" value="Unassembled WGS sequence"/>
</dbReference>
<name>A0A165E4G1_EXIGL</name>
<proteinExistence type="predicted"/>
<reference evidence="2 3" key="1">
    <citation type="journal article" date="2016" name="Mol. Biol. Evol.">
        <title>Comparative Genomics of Early-Diverging Mushroom-Forming Fungi Provides Insights into the Origins of Lignocellulose Decay Capabilities.</title>
        <authorList>
            <person name="Nagy L.G."/>
            <person name="Riley R."/>
            <person name="Tritt A."/>
            <person name="Adam C."/>
            <person name="Daum C."/>
            <person name="Floudas D."/>
            <person name="Sun H."/>
            <person name="Yadav J.S."/>
            <person name="Pangilinan J."/>
            <person name="Larsson K.H."/>
            <person name="Matsuura K."/>
            <person name="Barry K."/>
            <person name="Labutti K."/>
            <person name="Kuo R."/>
            <person name="Ohm R.A."/>
            <person name="Bhattacharya S.S."/>
            <person name="Shirouzu T."/>
            <person name="Yoshinaga Y."/>
            <person name="Martin F.M."/>
            <person name="Grigoriev I.V."/>
            <person name="Hibbett D.S."/>
        </authorList>
    </citation>
    <scope>NUCLEOTIDE SEQUENCE [LARGE SCALE GENOMIC DNA]</scope>
    <source>
        <strain evidence="2 3">HHB12029</strain>
    </source>
</reference>
<gene>
    <name evidence="2" type="ORF">EXIGLDRAFT_802828</name>
</gene>
<feature type="region of interest" description="Disordered" evidence="1">
    <location>
        <begin position="1"/>
        <end position="66"/>
    </location>
</feature>
<sequence>MIDPLPQYTETDSEALNVPPVPAPAPVDEPKQELPFRKPSRSERDGGLVPYPLPPAPLPAGTRRPTPHTFTYDSSLSVRLTSQAMRSDSIPIFHNEGTSVTIALRGYRRNVPIGVFNWGGACLFMRRSQVLWDSTLPRLPNGRTEIPFELHFPEICVLWDRSVEPPPSFRAPGYPYYFYYHTVKYKLLNVDAE</sequence>
<dbReference type="OrthoDB" id="3162660at2759"/>
<evidence type="ECO:0000313" key="3">
    <source>
        <dbReference type="Proteomes" id="UP000077266"/>
    </source>
</evidence>
<evidence type="ECO:0000256" key="1">
    <source>
        <dbReference type="SAM" id="MobiDB-lite"/>
    </source>
</evidence>
<dbReference type="AlphaFoldDB" id="A0A165E4G1"/>